<dbReference type="Proteomes" id="UP000051612">
    <property type="component" value="Unassembled WGS sequence"/>
</dbReference>
<dbReference type="EMBL" id="AYYN01000140">
    <property type="protein sequence ID" value="KRM73697.1"/>
    <property type="molecule type" value="Genomic_DNA"/>
</dbReference>
<dbReference type="InterPro" id="IPR005564">
    <property type="entry name" value="Major_capsid_GpE"/>
</dbReference>
<organism evidence="1 2">
    <name type="scientific">Ligilactobacillus murinus DSM 20452 = NBRC 14221</name>
    <dbReference type="NCBI Taxonomy" id="1423772"/>
    <lineage>
        <taxon>Bacteria</taxon>
        <taxon>Bacillati</taxon>
        <taxon>Bacillota</taxon>
        <taxon>Bacilli</taxon>
        <taxon>Lactobacillales</taxon>
        <taxon>Lactobacillaceae</taxon>
        <taxon>Ligilactobacillus</taxon>
    </lineage>
</organism>
<dbReference type="Gene3D" id="3.30.1930.10">
    <property type="entry name" value="capsid protein of prophage domain"/>
    <property type="match status" value="1"/>
</dbReference>
<dbReference type="Gene3D" id="3.15.30.10">
    <property type="entry name" value="putative capsid protein of prophage domain like"/>
    <property type="match status" value="1"/>
</dbReference>
<proteinExistence type="predicted"/>
<dbReference type="PATRIC" id="fig|1423772.3.peg.1044"/>
<comment type="caution">
    <text evidence="1">The sequence shown here is derived from an EMBL/GenBank/DDBJ whole genome shotgun (WGS) entry which is preliminary data.</text>
</comment>
<evidence type="ECO:0000313" key="2">
    <source>
        <dbReference type="Proteomes" id="UP000051612"/>
    </source>
</evidence>
<dbReference type="RefSeq" id="WP_056959595.1">
    <property type="nucleotide sequence ID" value="NZ_AYYN01000140.1"/>
</dbReference>
<gene>
    <name evidence="1" type="ORF">FC48_GL000970</name>
</gene>
<dbReference type="AlphaFoldDB" id="A0A0R2B2I7"/>
<dbReference type="Pfam" id="PF03864">
    <property type="entry name" value="Phage_cap_E"/>
    <property type="match status" value="1"/>
</dbReference>
<accession>A0A0R2B2I7</accession>
<protein>
    <submittedName>
        <fullName evidence="1">Prophage major head protein</fullName>
    </submittedName>
</protein>
<name>A0A0R2B2I7_9LACO</name>
<reference evidence="1 2" key="1">
    <citation type="journal article" date="2015" name="Genome Announc.">
        <title>Expanding the biotechnology potential of lactobacilli through comparative genomics of 213 strains and associated genera.</title>
        <authorList>
            <person name="Sun Z."/>
            <person name="Harris H.M."/>
            <person name="McCann A."/>
            <person name="Guo C."/>
            <person name="Argimon S."/>
            <person name="Zhang W."/>
            <person name="Yang X."/>
            <person name="Jeffery I.B."/>
            <person name="Cooney J.C."/>
            <person name="Kagawa T.F."/>
            <person name="Liu W."/>
            <person name="Song Y."/>
            <person name="Salvetti E."/>
            <person name="Wrobel A."/>
            <person name="Rasinkangas P."/>
            <person name="Parkhill J."/>
            <person name="Rea M.C."/>
            <person name="O'Sullivan O."/>
            <person name="Ritari J."/>
            <person name="Douillard F.P."/>
            <person name="Paul Ross R."/>
            <person name="Yang R."/>
            <person name="Briner A.E."/>
            <person name="Felis G.E."/>
            <person name="de Vos W.M."/>
            <person name="Barrangou R."/>
            <person name="Klaenhammer T.R."/>
            <person name="Caufield P.W."/>
            <person name="Cui Y."/>
            <person name="Zhang H."/>
            <person name="O'Toole P.W."/>
        </authorList>
    </citation>
    <scope>NUCLEOTIDE SEQUENCE [LARGE SCALE GENOMIC DNA]</scope>
    <source>
        <strain evidence="1 2">DSM 20452</strain>
    </source>
</reference>
<evidence type="ECO:0000313" key="1">
    <source>
        <dbReference type="EMBL" id="KRM73697.1"/>
    </source>
</evidence>
<sequence>MKKEMIKLDLQRFATPILDMFDQKTVVDYTRNRKYRDLLGDTLFPATKVPTLEVDILKAGSRVPTIANISAFDTEAEIGSRDAAKMTAELAYVKRKMQITEEMLIKLRYPRNTAEENYLKQYVFDDIDAMVQAVLARGEQMTMEMFATGKITDEKNGIAIDYKVPEEHQKELSGKALWGSDSASIIDNLQDWSDTLDITPTRALTSKKVLRTLMRSTEIKEAIFGKDTGRVVGQADLDQWMTAQGLPVIRAYDGKYRVEGEDGKMTTKHYFPEDRIVLFNDEVPGEKIYGPTPEENRMLSSNAQVSAVGNVMAKVYETGEDPIGTWVLAAATMLPSFASADDVFQAKVL</sequence>